<keyword evidence="3" id="KW-1185">Reference proteome</keyword>
<sequence>MMQGRESRQLKMQAIKEDLNNIAVNMKAKKEDIRAQKEEAPKLLEQEWDMREEQAKKQFKTRKLDLKRKLSAEEKRHRDDVNTLEGIEGKMTVREYKTVIEQLAEKKRKMFHMALSSHDENDN</sequence>
<accession>A0A1Y2A4E7</accession>
<protein>
    <submittedName>
        <fullName evidence="2">Uncharacterized protein</fullName>
    </submittedName>
</protein>
<dbReference type="Proteomes" id="UP000193144">
    <property type="component" value="Unassembled WGS sequence"/>
</dbReference>
<name>A0A1Y2A4E7_9PLEO</name>
<dbReference type="EMBL" id="MCFA01000015">
    <property type="protein sequence ID" value="ORY16895.1"/>
    <property type="molecule type" value="Genomic_DNA"/>
</dbReference>
<keyword evidence="1" id="KW-0175">Coiled coil</keyword>
<comment type="caution">
    <text evidence="2">The sequence shown here is derived from an EMBL/GenBank/DDBJ whole genome shotgun (WGS) entry which is preliminary data.</text>
</comment>
<organism evidence="2 3">
    <name type="scientific">Clohesyomyces aquaticus</name>
    <dbReference type="NCBI Taxonomy" id="1231657"/>
    <lineage>
        <taxon>Eukaryota</taxon>
        <taxon>Fungi</taxon>
        <taxon>Dikarya</taxon>
        <taxon>Ascomycota</taxon>
        <taxon>Pezizomycotina</taxon>
        <taxon>Dothideomycetes</taxon>
        <taxon>Pleosporomycetidae</taxon>
        <taxon>Pleosporales</taxon>
        <taxon>Lindgomycetaceae</taxon>
        <taxon>Clohesyomyces</taxon>
    </lineage>
</organism>
<gene>
    <name evidence="2" type="ORF">BCR34DRAFT_556208</name>
</gene>
<evidence type="ECO:0000256" key="1">
    <source>
        <dbReference type="SAM" id="Coils"/>
    </source>
</evidence>
<evidence type="ECO:0000313" key="2">
    <source>
        <dbReference type="EMBL" id="ORY16895.1"/>
    </source>
</evidence>
<proteinExistence type="predicted"/>
<evidence type="ECO:0000313" key="3">
    <source>
        <dbReference type="Proteomes" id="UP000193144"/>
    </source>
</evidence>
<reference evidence="2 3" key="1">
    <citation type="submission" date="2016-07" db="EMBL/GenBank/DDBJ databases">
        <title>Pervasive Adenine N6-methylation of Active Genes in Fungi.</title>
        <authorList>
            <consortium name="DOE Joint Genome Institute"/>
            <person name="Mondo S.J."/>
            <person name="Dannebaum R.O."/>
            <person name="Kuo R.C."/>
            <person name="Labutti K."/>
            <person name="Haridas S."/>
            <person name="Kuo A."/>
            <person name="Salamov A."/>
            <person name="Ahrendt S.R."/>
            <person name="Lipzen A."/>
            <person name="Sullivan W."/>
            <person name="Andreopoulos W.B."/>
            <person name="Clum A."/>
            <person name="Lindquist E."/>
            <person name="Daum C."/>
            <person name="Ramamoorthy G.K."/>
            <person name="Gryganskyi A."/>
            <person name="Culley D."/>
            <person name="Magnuson J.K."/>
            <person name="James T.Y."/>
            <person name="O'Malley M.A."/>
            <person name="Stajich J.E."/>
            <person name="Spatafora J.W."/>
            <person name="Visel A."/>
            <person name="Grigoriev I.V."/>
        </authorList>
    </citation>
    <scope>NUCLEOTIDE SEQUENCE [LARGE SCALE GENOMIC DNA]</scope>
    <source>
        <strain evidence="2 3">CBS 115471</strain>
    </source>
</reference>
<feature type="coiled-coil region" evidence="1">
    <location>
        <begin position="12"/>
        <end position="76"/>
    </location>
</feature>
<dbReference type="AlphaFoldDB" id="A0A1Y2A4E7"/>